<feature type="compositionally biased region" description="Pro residues" evidence="1">
    <location>
        <begin position="181"/>
        <end position="195"/>
    </location>
</feature>
<dbReference type="AlphaFoldDB" id="A0AAV9PD51"/>
<evidence type="ECO:0000313" key="3">
    <source>
        <dbReference type="EMBL" id="KAK5170404.1"/>
    </source>
</evidence>
<feature type="compositionally biased region" description="Low complexity" evidence="1">
    <location>
        <begin position="135"/>
        <end position="158"/>
    </location>
</feature>
<sequence>MLLPNSPLHLITLLSVSLPLLPFTTATTAAADLEERIPEPSFAPVAAAASYVPAAQSAAAGAYDGSYGGHSQAAAGSWAPAPAASQAGSQAAGSWAPAPSQAGSWAPSQPGSWAPSALASAAGSWAPSQPASWAPGHSSGPGYSGPVPGQGPAPSAVAPCCSAQPAVSISQHPVYTQGPVSAPPPSHAPSAPPPTTTLIPAASTTTELSSIGPAFTQVENAAALGRKLGAGGVLGVLGVGMMFI</sequence>
<dbReference type="GeneID" id="89926336"/>
<accession>A0AAV9PD51</accession>
<dbReference type="Proteomes" id="UP001337655">
    <property type="component" value="Unassembled WGS sequence"/>
</dbReference>
<feature type="signal peptide" evidence="2">
    <location>
        <begin position="1"/>
        <end position="26"/>
    </location>
</feature>
<feature type="region of interest" description="Disordered" evidence="1">
    <location>
        <begin position="74"/>
        <end position="158"/>
    </location>
</feature>
<evidence type="ECO:0000313" key="4">
    <source>
        <dbReference type="Proteomes" id="UP001337655"/>
    </source>
</evidence>
<evidence type="ECO:0000256" key="1">
    <source>
        <dbReference type="SAM" id="MobiDB-lite"/>
    </source>
</evidence>
<keyword evidence="2" id="KW-0732">Signal</keyword>
<keyword evidence="4" id="KW-1185">Reference proteome</keyword>
<feature type="chain" id="PRO_5044001460" evidence="2">
    <location>
        <begin position="27"/>
        <end position="244"/>
    </location>
</feature>
<feature type="compositionally biased region" description="Low complexity" evidence="1">
    <location>
        <begin position="74"/>
        <end position="110"/>
    </location>
</feature>
<feature type="region of interest" description="Disordered" evidence="1">
    <location>
        <begin position="174"/>
        <end position="195"/>
    </location>
</feature>
<dbReference type="EMBL" id="JAVRRT010000007">
    <property type="protein sequence ID" value="KAK5170404.1"/>
    <property type="molecule type" value="Genomic_DNA"/>
</dbReference>
<name>A0AAV9PD51_9PEZI</name>
<organism evidence="3 4">
    <name type="scientific">Saxophila tyrrhenica</name>
    <dbReference type="NCBI Taxonomy" id="1690608"/>
    <lineage>
        <taxon>Eukaryota</taxon>
        <taxon>Fungi</taxon>
        <taxon>Dikarya</taxon>
        <taxon>Ascomycota</taxon>
        <taxon>Pezizomycotina</taxon>
        <taxon>Dothideomycetes</taxon>
        <taxon>Dothideomycetidae</taxon>
        <taxon>Mycosphaerellales</taxon>
        <taxon>Extremaceae</taxon>
        <taxon>Saxophila</taxon>
    </lineage>
</organism>
<dbReference type="RefSeq" id="XP_064659602.1">
    <property type="nucleotide sequence ID" value="XM_064802241.1"/>
</dbReference>
<proteinExistence type="predicted"/>
<protein>
    <submittedName>
        <fullName evidence="3">Uncharacterized protein</fullName>
    </submittedName>
</protein>
<reference evidence="3 4" key="1">
    <citation type="submission" date="2023-08" db="EMBL/GenBank/DDBJ databases">
        <title>Black Yeasts Isolated from many extreme environments.</title>
        <authorList>
            <person name="Coleine C."/>
            <person name="Stajich J.E."/>
            <person name="Selbmann L."/>
        </authorList>
    </citation>
    <scope>NUCLEOTIDE SEQUENCE [LARGE SCALE GENOMIC DNA]</scope>
    <source>
        <strain evidence="3 4">CCFEE 5935</strain>
    </source>
</reference>
<comment type="caution">
    <text evidence="3">The sequence shown here is derived from an EMBL/GenBank/DDBJ whole genome shotgun (WGS) entry which is preliminary data.</text>
</comment>
<evidence type="ECO:0000256" key="2">
    <source>
        <dbReference type="SAM" id="SignalP"/>
    </source>
</evidence>
<gene>
    <name evidence="3" type="ORF">LTR77_004992</name>
</gene>